<evidence type="ECO:0000313" key="2">
    <source>
        <dbReference type="Proteomes" id="UP000014316"/>
    </source>
</evidence>
<dbReference type="Proteomes" id="UP000014316">
    <property type="component" value="Unassembled WGS sequence"/>
</dbReference>
<evidence type="ECO:0000313" key="1">
    <source>
        <dbReference type="EMBL" id="EPC48505.1"/>
    </source>
</evidence>
<accession>A0A829GG46</accession>
<feature type="non-terminal residue" evidence="1">
    <location>
        <position position="1"/>
    </location>
</feature>
<comment type="caution">
    <text evidence="1">The sequence shown here is derived from an EMBL/GenBank/DDBJ whole genome shotgun (WGS) entry which is preliminary data.</text>
</comment>
<reference evidence="1 2" key="1">
    <citation type="journal article" date="2013" name="PLoS ONE">
        <title>Lactobacillus paracasei comparative genomics: towards species pan-genome definition and exploitation of diversity.</title>
        <authorList>
            <person name="Smokvina T."/>
            <person name="Wels M."/>
            <person name="Polka J."/>
            <person name="Chervaux C."/>
            <person name="Brisse S."/>
            <person name="Boekhorst J."/>
            <person name="van Hylckama Vlieg J.E."/>
            <person name="Siezen R.J."/>
        </authorList>
    </citation>
    <scope>NUCLEOTIDE SEQUENCE [LARGE SCALE GENOMIC DNA]</scope>
    <source>
        <strain evidence="1 2">Lpp123</strain>
    </source>
</reference>
<dbReference type="AlphaFoldDB" id="A0A829GG46"/>
<gene>
    <name evidence="1" type="ORF">Lpp123_17359</name>
</gene>
<proteinExistence type="predicted"/>
<name>A0A829GG46_LACPA</name>
<dbReference type="EMBL" id="ANJW01001027">
    <property type="protein sequence ID" value="EPC48505.1"/>
    <property type="molecule type" value="Genomic_DNA"/>
</dbReference>
<protein>
    <submittedName>
        <fullName evidence="1">Uncharacterized protein</fullName>
    </submittedName>
</protein>
<organism evidence="1 2">
    <name type="scientific">Lacticaseibacillus paracasei subsp. paracasei Lpp123</name>
    <dbReference type="NCBI Taxonomy" id="1256201"/>
    <lineage>
        <taxon>Bacteria</taxon>
        <taxon>Bacillati</taxon>
        <taxon>Bacillota</taxon>
        <taxon>Bacilli</taxon>
        <taxon>Lactobacillales</taxon>
        <taxon>Lactobacillaceae</taxon>
        <taxon>Lacticaseibacillus</taxon>
    </lineage>
</organism>
<sequence>LGASHCPAIHETIQPLLRAVVRLLDQANL</sequence>